<dbReference type="Proteomes" id="UP000190229">
    <property type="component" value="Unassembled WGS sequence"/>
</dbReference>
<dbReference type="Pfam" id="PF19269">
    <property type="entry name" value="Anticodon_2"/>
    <property type="match status" value="1"/>
</dbReference>
<feature type="domain" description="Glutamyl/glutaminyl-tRNA synthetase class Ib catalytic" evidence="12">
    <location>
        <begin position="3"/>
        <end position="321"/>
    </location>
</feature>
<feature type="short sequence motif" description="'KMSKS' region" evidence="11">
    <location>
        <begin position="250"/>
        <end position="254"/>
    </location>
</feature>
<dbReference type="PRINTS" id="PR00987">
    <property type="entry name" value="TRNASYNTHGLU"/>
</dbReference>
<evidence type="ECO:0000256" key="3">
    <source>
        <dbReference type="ARBA" id="ARBA00011245"/>
    </source>
</evidence>
<dbReference type="NCBIfam" id="TIGR00464">
    <property type="entry name" value="gltX_bact"/>
    <property type="match status" value="1"/>
</dbReference>
<evidence type="ECO:0000313" key="14">
    <source>
        <dbReference type="EMBL" id="OPG14906.1"/>
    </source>
</evidence>
<evidence type="ECO:0000256" key="5">
    <source>
        <dbReference type="ARBA" id="ARBA00022598"/>
    </source>
</evidence>
<keyword evidence="6 11" id="KW-0547">Nucleotide-binding</keyword>
<dbReference type="GO" id="GO:0000049">
    <property type="term" value="F:tRNA binding"/>
    <property type="evidence" value="ECO:0007669"/>
    <property type="project" value="InterPro"/>
</dbReference>
<comment type="catalytic activity">
    <reaction evidence="10 11">
        <text>tRNA(Glu) + L-glutamate + ATP = L-glutamyl-tRNA(Glu) + AMP + diphosphate</text>
        <dbReference type="Rhea" id="RHEA:23540"/>
        <dbReference type="Rhea" id="RHEA-COMP:9663"/>
        <dbReference type="Rhea" id="RHEA-COMP:9680"/>
        <dbReference type="ChEBI" id="CHEBI:29985"/>
        <dbReference type="ChEBI" id="CHEBI:30616"/>
        <dbReference type="ChEBI" id="CHEBI:33019"/>
        <dbReference type="ChEBI" id="CHEBI:78442"/>
        <dbReference type="ChEBI" id="CHEBI:78520"/>
        <dbReference type="ChEBI" id="CHEBI:456215"/>
        <dbReference type="EC" id="6.1.1.17"/>
    </reaction>
</comment>
<gene>
    <name evidence="11" type="primary">gltX</name>
    <name evidence="14" type="ORF">B2M26_14750</name>
</gene>
<keyword evidence="4 11" id="KW-0963">Cytoplasm</keyword>
<dbReference type="SUPFAM" id="SSF48163">
    <property type="entry name" value="An anticodon-binding domain of class I aminoacyl-tRNA synthetases"/>
    <property type="match status" value="1"/>
</dbReference>
<dbReference type="FunFam" id="3.40.50.620:FF:000007">
    <property type="entry name" value="Glutamate--tRNA ligase"/>
    <property type="match status" value="1"/>
</dbReference>
<proteinExistence type="inferred from homology"/>
<dbReference type="CDD" id="cd00808">
    <property type="entry name" value="GluRS_core"/>
    <property type="match status" value="1"/>
</dbReference>
<dbReference type="HAMAP" id="MF_00022">
    <property type="entry name" value="Glu_tRNA_synth_type1"/>
    <property type="match status" value="1"/>
</dbReference>
<dbReference type="PROSITE" id="PS00178">
    <property type="entry name" value="AA_TRNA_LIGASE_I"/>
    <property type="match status" value="1"/>
</dbReference>
<dbReference type="GO" id="GO:0005829">
    <property type="term" value="C:cytosol"/>
    <property type="evidence" value="ECO:0007669"/>
    <property type="project" value="TreeGrafter"/>
</dbReference>
<dbReference type="InterPro" id="IPR008925">
    <property type="entry name" value="aa_tRNA-synth_I_cd-bd_sf"/>
</dbReference>
<comment type="caution">
    <text evidence="11">Lacks conserved residue(s) required for the propagation of feature annotation.</text>
</comment>
<dbReference type="Gene3D" id="1.10.10.350">
    <property type="match status" value="1"/>
</dbReference>
<evidence type="ECO:0000256" key="7">
    <source>
        <dbReference type="ARBA" id="ARBA00022840"/>
    </source>
</evidence>
<dbReference type="InterPro" id="IPR001412">
    <property type="entry name" value="aa-tRNA-synth_I_CS"/>
</dbReference>
<dbReference type="SUPFAM" id="SSF52374">
    <property type="entry name" value="Nucleotidylyl transferase"/>
    <property type="match status" value="1"/>
</dbReference>
<dbReference type="GO" id="GO:0004818">
    <property type="term" value="F:glutamate-tRNA ligase activity"/>
    <property type="evidence" value="ECO:0007669"/>
    <property type="project" value="UniProtKB-UniRule"/>
</dbReference>
<keyword evidence="9 11" id="KW-0030">Aminoacyl-tRNA synthetase</keyword>
<dbReference type="GO" id="GO:0008270">
    <property type="term" value="F:zinc ion binding"/>
    <property type="evidence" value="ECO:0007669"/>
    <property type="project" value="InterPro"/>
</dbReference>
<keyword evidence="15" id="KW-1185">Reference proteome</keyword>
<dbReference type="InterPro" id="IPR000924">
    <property type="entry name" value="Glu/Gln-tRNA-synth"/>
</dbReference>
<protein>
    <recommendedName>
        <fullName evidence="11">Glutamate--tRNA ligase</fullName>
        <ecNumber evidence="11">6.1.1.17</ecNumber>
    </recommendedName>
    <alternativeName>
        <fullName evidence="11">Glutamyl-tRNA synthetase</fullName>
        <shortName evidence="11">GluRS</shortName>
    </alternativeName>
</protein>
<keyword evidence="7 11" id="KW-0067">ATP-binding</keyword>
<evidence type="ECO:0000256" key="1">
    <source>
        <dbReference type="ARBA" id="ARBA00004496"/>
    </source>
</evidence>
<dbReference type="InterPro" id="IPR020058">
    <property type="entry name" value="Glu/Gln-tRNA-synth_Ib_cat-dom"/>
</dbReference>
<dbReference type="EC" id="6.1.1.17" evidence="11"/>
<sequence>MTVRLRYAPSPTGHLHIGGARTALFNYLYAMHHQGTFILRIEDTDLERHVANAADEFAENLRWLGIEWQEGYQVGGSFGPYTCMERLGIYRDHVDKLVQSGRAYPCFCTEDELSAVREKQQAEGVTPHYLGTCRALAEDERAIRIERGDAYTIRFRVPEHAVSFDDLIRGALHFEPEHVGGDFVIVKSNGVPVYNFAVTVDDMLMEITHVIRGEEHISNTPRQLYLYESFGANPPIFGHVPLILGANGKKLSKRDESIVQFIDQYRELGYLPDAIFNFLALLGWSPGGEQEVMTKQELIDRFDLERVSKSGAFFDAAKLQWMNGHYLHAVDPATLLEEARALLFARGVAAPDDEWLHAFLSLVLEKVTQLTEIEGYARNLLSENVTLERDAQETLASPQAITVLECFAGVIDAECDGTPDGFKAAIRRVQDETKIKGKDLFMPIRAALMGTLHGPDLNRSLSLIGCVRCVKRVREALVKMKSLG</sequence>
<evidence type="ECO:0000256" key="8">
    <source>
        <dbReference type="ARBA" id="ARBA00022917"/>
    </source>
</evidence>
<comment type="subcellular location">
    <subcellularLocation>
        <location evidence="1 11">Cytoplasm</location>
    </subcellularLocation>
</comment>
<dbReference type="Pfam" id="PF00749">
    <property type="entry name" value="tRNA-synt_1c"/>
    <property type="match status" value="1"/>
</dbReference>
<feature type="short sequence motif" description="'HIGH' region" evidence="11">
    <location>
        <begin position="9"/>
        <end position="19"/>
    </location>
</feature>
<keyword evidence="5 11" id="KW-0436">Ligase</keyword>
<dbReference type="PANTHER" id="PTHR43311:SF2">
    <property type="entry name" value="GLUTAMATE--TRNA LIGASE, MITOCHONDRIAL-RELATED"/>
    <property type="match status" value="1"/>
</dbReference>
<organism evidence="14 15">
    <name type="scientific">Ferroacidibacillus organovorans</name>
    <dbReference type="NCBI Taxonomy" id="1765683"/>
    <lineage>
        <taxon>Bacteria</taxon>
        <taxon>Bacillati</taxon>
        <taxon>Bacillota</taxon>
        <taxon>Bacilli</taxon>
        <taxon>Bacillales</taxon>
        <taxon>Alicyclobacillaceae</taxon>
        <taxon>Ferroacidibacillus</taxon>
    </lineage>
</organism>
<evidence type="ECO:0000313" key="15">
    <source>
        <dbReference type="Proteomes" id="UP000190229"/>
    </source>
</evidence>
<dbReference type="GO" id="GO:0005524">
    <property type="term" value="F:ATP binding"/>
    <property type="evidence" value="ECO:0007669"/>
    <property type="project" value="UniProtKB-UniRule"/>
</dbReference>
<dbReference type="InterPro" id="IPR033910">
    <property type="entry name" value="GluRS_core"/>
</dbReference>
<evidence type="ECO:0000259" key="13">
    <source>
        <dbReference type="Pfam" id="PF19269"/>
    </source>
</evidence>
<comment type="subunit">
    <text evidence="3 11">Monomer.</text>
</comment>
<comment type="caution">
    <text evidence="14">The sequence shown here is derived from an EMBL/GenBank/DDBJ whole genome shotgun (WGS) entry which is preliminary data.</text>
</comment>
<evidence type="ECO:0000256" key="9">
    <source>
        <dbReference type="ARBA" id="ARBA00023146"/>
    </source>
</evidence>
<dbReference type="Gene3D" id="3.40.50.620">
    <property type="entry name" value="HUPs"/>
    <property type="match status" value="1"/>
</dbReference>
<name>A0A1V4EPQ4_9BACL</name>
<dbReference type="InterPro" id="IPR014729">
    <property type="entry name" value="Rossmann-like_a/b/a_fold"/>
</dbReference>
<dbReference type="GO" id="GO:0006424">
    <property type="term" value="P:glutamyl-tRNA aminoacylation"/>
    <property type="evidence" value="ECO:0007669"/>
    <property type="project" value="UniProtKB-UniRule"/>
</dbReference>
<dbReference type="InterPro" id="IPR004527">
    <property type="entry name" value="Glu-tRNA-ligase_bac/mito"/>
</dbReference>
<accession>A0A1V4EPQ4</accession>
<evidence type="ECO:0000256" key="10">
    <source>
        <dbReference type="ARBA" id="ARBA00048351"/>
    </source>
</evidence>
<evidence type="ECO:0000256" key="11">
    <source>
        <dbReference type="HAMAP-Rule" id="MF_00022"/>
    </source>
</evidence>
<comment type="function">
    <text evidence="11">Catalyzes the attachment of glutamate to tRNA(Glu) in a two-step reaction: glutamate is first activated by ATP to form Glu-AMP and then transferred to the acceptor end of tRNA(Glu).</text>
</comment>
<dbReference type="EMBL" id="MWPS01000047">
    <property type="protein sequence ID" value="OPG14906.1"/>
    <property type="molecule type" value="Genomic_DNA"/>
</dbReference>
<evidence type="ECO:0000259" key="12">
    <source>
        <dbReference type="Pfam" id="PF00749"/>
    </source>
</evidence>
<dbReference type="PANTHER" id="PTHR43311">
    <property type="entry name" value="GLUTAMATE--TRNA LIGASE"/>
    <property type="match status" value="1"/>
</dbReference>
<dbReference type="InterPro" id="IPR045462">
    <property type="entry name" value="aa-tRNA-synth_I_cd-bd"/>
</dbReference>
<reference evidence="14 15" key="1">
    <citation type="submission" date="2017-02" db="EMBL/GenBank/DDBJ databases">
        <title>Draft genome of Acidibacillus ferrooxidans Huett2.</title>
        <authorList>
            <person name="Schopf S."/>
        </authorList>
    </citation>
    <scope>NUCLEOTIDE SEQUENCE [LARGE SCALE GENOMIC DNA]</scope>
    <source>
        <strain evidence="14 15">Huett2</strain>
    </source>
</reference>
<dbReference type="InterPro" id="IPR049940">
    <property type="entry name" value="GluQ/Sye"/>
</dbReference>
<dbReference type="InterPro" id="IPR020751">
    <property type="entry name" value="aa-tRNA-synth_I_codon-bd_sub2"/>
</dbReference>
<evidence type="ECO:0000256" key="6">
    <source>
        <dbReference type="ARBA" id="ARBA00022741"/>
    </source>
</evidence>
<evidence type="ECO:0000256" key="4">
    <source>
        <dbReference type="ARBA" id="ARBA00022490"/>
    </source>
</evidence>
<dbReference type="AlphaFoldDB" id="A0A1V4EPQ4"/>
<evidence type="ECO:0000256" key="2">
    <source>
        <dbReference type="ARBA" id="ARBA00007894"/>
    </source>
</evidence>
<feature type="binding site" evidence="11">
    <location>
        <position position="253"/>
    </location>
    <ligand>
        <name>ATP</name>
        <dbReference type="ChEBI" id="CHEBI:30616"/>
    </ligand>
</feature>
<keyword evidence="8 11" id="KW-0648">Protein biosynthesis</keyword>
<feature type="domain" description="Aminoacyl-tRNA synthetase class I anticodon-binding" evidence="13">
    <location>
        <begin position="335"/>
        <end position="477"/>
    </location>
</feature>
<comment type="similarity">
    <text evidence="2 11">Belongs to the class-I aminoacyl-tRNA synthetase family. Glutamate--tRNA ligase type 1 subfamily.</text>
</comment>